<evidence type="ECO:0000313" key="11">
    <source>
        <dbReference type="EMBL" id="MCS2611158.1"/>
    </source>
</evidence>
<evidence type="ECO:0000256" key="5">
    <source>
        <dbReference type="ARBA" id="ARBA00022692"/>
    </source>
</evidence>
<dbReference type="Proteomes" id="UP001165542">
    <property type="component" value="Unassembled WGS sequence"/>
</dbReference>
<evidence type="ECO:0000256" key="6">
    <source>
        <dbReference type="ARBA" id="ARBA00022989"/>
    </source>
</evidence>
<dbReference type="Pfam" id="PF04290">
    <property type="entry name" value="DctQ"/>
    <property type="match status" value="1"/>
</dbReference>
<protein>
    <recommendedName>
        <fullName evidence="9">TRAP transporter small permease protein</fullName>
    </recommendedName>
</protein>
<sequence length="189" mass="20622">MHQHDKKATTPNMNMQRSSQGIAHQIASLASGAERLLNLMMVLALVSMIVLVFTNVILRYGFNSGISMSVELSRFLFVWVTFLGAVTALLRHEHLSVTTLAERLPKPIQAVLRRVVTLVMLGCSLMLLKGSYAQTVLNWNNISPISGIPVGVFYLAGLVAGVLMSVILVYRLIMPTALQSTAQSNVGEV</sequence>
<comment type="subunit">
    <text evidence="9">The complex comprises the extracytoplasmic solute receptor protein and the two transmembrane proteins.</text>
</comment>
<evidence type="ECO:0000256" key="7">
    <source>
        <dbReference type="ARBA" id="ARBA00023136"/>
    </source>
</evidence>
<evidence type="ECO:0000313" key="12">
    <source>
        <dbReference type="Proteomes" id="UP001165542"/>
    </source>
</evidence>
<feature type="transmembrane region" description="Helical" evidence="9">
    <location>
        <begin position="111"/>
        <end position="132"/>
    </location>
</feature>
<reference evidence="11" key="1">
    <citation type="submission" date="2021-11" db="EMBL/GenBank/DDBJ databases">
        <title>Halomonas sp., isolated from a coastal aquaculture zone in Dongshan Bay.</title>
        <authorList>
            <person name="Lin W."/>
        </authorList>
    </citation>
    <scope>NUCLEOTIDE SEQUENCE</scope>
    <source>
        <strain evidence="11">Yzlin-01</strain>
    </source>
</reference>
<organism evidence="11 12">
    <name type="scientific">Halomonas dongshanensis</name>
    <dbReference type="NCBI Taxonomy" id="2890835"/>
    <lineage>
        <taxon>Bacteria</taxon>
        <taxon>Pseudomonadati</taxon>
        <taxon>Pseudomonadota</taxon>
        <taxon>Gammaproteobacteria</taxon>
        <taxon>Oceanospirillales</taxon>
        <taxon>Halomonadaceae</taxon>
        <taxon>Halomonas</taxon>
    </lineage>
</organism>
<dbReference type="PANTHER" id="PTHR35011">
    <property type="entry name" value="2,3-DIKETO-L-GULONATE TRAP TRANSPORTER SMALL PERMEASE PROTEIN YIAM"/>
    <property type="match status" value="1"/>
</dbReference>
<dbReference type="PANTHER" id="PTHR35011:SF2">
    <property type="entry name" value="2,3-DIKETO-L-GULONATE TRAP TRANSPORTER SMALL PERMEASE PROTEIN YIAM"/>
    <property type="match status" value="1"/>
</dbReference>
<evidence type="ECO:0000259" key="10">
    <source>
        <dbReference type="Pfam" id="PF04290"/>
    </source>
</evidence>
<feature type="transmembrane region" description="Helical" evidence="9">
    <location>
        <begin position="72"/>
        <end position="90"/>
    </location>
</feature>
<keyword evidence="6 9" id="KW-1133">Transmembrane helix</keyword>
<dbReference type="InterPro" id="IPR055348">
    <property type="entry name" value="DctQ"/>
</dbReference>
<comment type="function">
    <text evidence="9">Part of the tripartite ATP-independent periplasmic (TRAP) transport system.</text>
</comment>
<proteinExistence type="inferred from homology"/>
<accession>A0ABT2EHS0</accession>
<evidence type="ECO:0000256" key="8">
    <source>
        <dbReference type="ARBA" id="ARBA00038436"/>
    </source>
</evidence>
<feature type="transmembrane region" description="Helical" evidence="9">
    <location>
        <begin position="36"/>
        <end position="60"/>
    </location>
</feature>
<keyword evidence="2 9" id="KW-0813">Transport</keyword>
<evidence type="ECO:0000256" key="9">
    <source>
        <dbReference type="RuleBase" id="RU369079"/>
    </source>
</evidence>
<evidence type="ECO:0000256" key="2">
    <source>
        <dbReference type="ARBA" id="ARBA00022448"/>
    </source>
</evidence>
<keyword evidence="7 9" id="KW-0472">Membrane</keyword>
<feature type="domain" description="Tripartite ATP-independent periplasmic transporters DctQ component" evidence="10">
    <location>
        <begin position="48"/>
        <end position="173"/>
    </location>
</feature>
<dbReference type="RefSeq" id="WP_259037656.1">
    <property type="nucleotide sequence ID" value="NZ_JAJISC010000010.1"/>
</dbReference>
<comment type="caution">
    <text evidence="11">The sequence shown here is derived from an EMBL/GenBank/DDBJ whole genome shotgun (WGS) entry which is preliminary data.</text>
</comment>
<evidence type="ECO:0000256" key="1">
    <source>
        <dbReference type="ARBA" id="ARBA00004429"/>
    </source>
</evidence>
<feature type="transmembrane region" description="Helical" evidence="9">
    <location>
        <begin position="152"/>
        <end position="173"/>
    </location>
</feature>
<name>A0ABT2EHS0_9GAMM</name>
<keyword evidence="3" id="KW-1003">Cell membrane</keyword>
<dbReference type="EMBL" id="JAJISC010000010">
    <property type="protein sequence ID" value="MCS2611158.1"/>
    <property type="molecule type" value="Genomic_DNA"/>
</dbReference>
<gene>
    <name evidence="11" type="ORF">LLY24_17740</name>
</gene>
<dbReference type="InterPro" id="IPR007387">
    <property type="entry name" value="TRAP_DctQ"/>
</dbReference>
<comment type="subcellular location">
    <subcellularLocation>
        <location evidence="1 9">Cell inner membrane</location>
        <topology evidence="1 9">Multi-pass membrane protein</topology>
    </subcellularLocation>
</comment>
<comment type="similarity">
    <text evidence="8 9">Belongs to the TRAP transporter small permease family.</text>
</comment>
<evidence type="ECO:0000256" key="4">
    <source>
        <dbReference type="ARBA" id="ARBA00022519"/>
    </source>
</evidence>
<keyword evidence="12" id="KW-1185">Reference proteome</keyword>
<evidence type="ECO:0000256" key="3">
    <source>
        <dbReference type="ARBA" id="ARBA00022475"/>
    </source>
</evidence>
<keyword evidence="4 9" id="KW-0997">Cell inner membrane</keyword>
<keyword evidence="5 9" id="KW-0812">Transmembrane</keyword>